<dbReference type="AlphaFoldDB" id="A0A939DNI3"/>
<organism evidence="3 4">
    <name type="scientific">Bowmanella dokdonensis</name>
    <dbReference type="NCBI Taxonomy" id="751969"/>
    <lineage>
        <taxon>Bacteria</taxon>
        <taxon>Pseudomonadati</taxon>
        <taxon>Pseudomonadota</taxon>
        <taxon>Gammaproteobacteria</taxon>
        <taxon>Alteromonadales</taxon>
        <taxon>Alteromonadaceae</taxon>
        <taxon>Bowmanella</taxon>
    </lineage>
</organism>
<keyword evidence="1" id="KW-0479">Metal-binding</keyword>
<dbReference type="NCBIfam" id="NF007967">
    <property type="entry name" value="PRK10691.1"/>
    <property type="match status" value="1"/>
</dbReference>
<proteinExistence type="predicted"/>
<accession>A0A939DNI3</accession>
<feature type="domain" description="Fumarylacetoacetase-like C-terminal" evidence="2">
    <location>
        <begin position="18"/>
        <end position="218"/>
    </location>
</feature>
<dbReference type="PANTHER" id="PTHR11820">
    <property type="entry name" value="ACYLPYRUVASE"/>
    <property type="match status" value="1"/>
</dbReference>
<evidence type="ECO:0000256" key="1">
    <source>
        <dbReference type="ARBA" id="ARBA00022723"/>
    </source>
</evidence>
<evidence type="ECO:0000259" key="2">
    <source>
        <dbReference type="Pfam" id="PF01557"/>
    </source>
</evidence>
<evidence type="ECO:0000313" key="4">
    <source>
        <dbReference type="Proteomes" id="UP000664654"/>
    </source>
</evidence>
<protein>
    <submittedName>
        <fullName evidence="3">Fumarylacetoacetate hydrolase family protein</fullName>
    </submittedName>
</protein>
<dbReference type="GO" id="GO:0018773">
    <property type="term" value="F:acetylpyruvate hydrolase activity"/>
    <property type="evidence" value="ECO:0007669"/>
    <property type="project" value="TreeGrafter"/>
</dbReference>
<name>A0A939DNI3_9ALTE</name>
<dbReference type="RefSeq" id="WP_206573133.1">
    <property type="nucleotide sequence ID" value="NZ_JAFKCV010000003.1"/>
</dbReference>
<keyword evidence="4" id="KW-1185">Reference proteome</keyword>
<dbReference type="PANTHER" id="PTHR11820:SF7">
    <property type="entry name" value="ACYLPYRUVASE FAHD1, MITOCHONDRIAL"/>
    <property type="match status" value="1"/>
</dbReference>
<dbReference type="SUPFAM" id="SSF56529">
    <property type="entry name" value="FAH"/>
    <property type="match status" value="1"/>
</dbReference>
<keyword evidence="3" id="KW-0378">Hydrolase</keyword>
<comment type="caution">
    <text evidence="3">The sequence shown here is derived from an EMBL/GenBank/DDBJ whole genome shotgun (WGS) entry which is preliminary data.</text>
</comment>
<dbReference type="Proteomes" id="UP000664654">
    <property type="component" value="Unassembled WGS sequence"/>
</dbReference>
<reference evidence="3" key="1">
    <citation type="submission" date="2021-03" db="EMBL/GenBank/DDBJ databases">
        <title>novel species isolated from a fishpond in China.</title>
        <authorList>
            <person name="Lu H."/>
            <person name="Cai Z."/>
        </authorList>
    </citation>
    <scope>NUCLEOTIDE SEQUENCE</scope>
    <source>
        <strain evidence="3">JCM 30855</strain>
    </source>
</reference>
<dbReference type="Gene3D" id="3.90.850.10">
    <property type="entry name" value="Fumarylacetoacetase-like, C-terminal domain"/>
    <property type="match status" value="1"/>
</dbReference>
<gene>
    <name evidence="3" type="ORF">J0A66_07305</name>
</gene>
<dbReference type="InterPro" id="IPR011234">
    <property type="entry name" value="Fumarylacetoacetase-like_C"/>
</dbReference>
<evidence type="ECO:0000313" key="3">
    <source>
        <dbReference type="EMBL" id="MBN7825026.1"/>
    </source>
</evidence>
<dbReference type="Pfam" id="PF01557">
    <property type="entry name" value="FAA_hydrolase"/>
    <property type="match status" value="1"/>
</dbReference>
<sequence>MYQHLDNKQQPIGLPVGKAVCVGRNYLAHIQELNNEVPEQPLLFIKPATSMVPFTDDIVVPVVQGPCHHELELALLIGKPIRGVSEQQAMQGVWGIGLALDLTLREVQDQLKAKGQPWERAKAFDGSCPLSGFVPLGQLPQPQRLQFQLEVNGQVRQKGDAGLMIHSMAALVAEVSRYFTLQPGDLVLTGTPSGVGPLQPGDKLRASMGSLLAAQAQVRAA</sequence>
<dbReference type="InterPro" id="IPR036663">
    <property type="entry name" value="Fumarylacetoacetase_C_sf"/>
</dbReference>
<dbReference type="GO" id="GO:0046872">
    <property type="term" value="F:metal ion binding"/>
    <property type="evidence" value="ECO:0007669"/>
    <property type="project" value="UniProtKB-KW"/>
</dbReference>
<dbReference type="EMBL" id="JAFKCV010000003">
    <property type="protein sequence ID" value="MBN7825026.1"/>
    <property type="molecule type" value="Genomic_DNA"/>
</dbReference>